<dbReference type="AlphaFoldDB" id="A0A402AC66"/>
<proteinExistence type="predicted"/>
<accession>A0A402AC66</accession>
<keyword evidence="2" id="KW-1185">Reference proteome</keyword>
<evidence type="ECO:0000313" key="2">
    <source>
        <dbReference type="Proteomes" id="UP000287188"/>
    </source>
</evidence>
<dbReference type="EMBL" id="BIFS01000001">
    <property type="protein sequence ID" value="GCE16685.1"/>
    <property type="molecule type" value="Genomic_DNA"/>
</dbReference>
<dbReference type="RefSeq" id="WP_126548536.1">
    <property type="nucleotide sequence ID" value="NZ_BIFS01000001.1"/>
</dbReference>
<organism evidence="1 2">
    <name type="scientific">Dictyobacter kobayashii</name>
    <dbReference type="NCBI Taxonomy" id="2014872"/>
    <lineage>
        <taxon>Bacteria</taxon>
        <taxon>Bacillati</taxon>
        <taxon>Chloroflexota</taxon>
        <taxon>Ktedonobacteria</taxon>
        <taxon>Ktedonobacterales</taxon>
        <taxon>Dictyobacteraceae</taxon>
        <taxon>Dictyobacter</taxon>
    </lineage>
</organism>
<gene>
    <name evidence="1" type="ORF">KDK_04850</name>
</gene>
<sequence>MTPPLENVEAPVPPPAYHRAQARLSPALHIDALTLINTLHLLANCRLAVHLAHRRCPPPLPTGAGGAPRAYSEEPLLLIALLRTLWRLSYQDMHDWLRGWPALALACGLPLDKHGHPRVPCPSQQWKRSHRAGAPLPEALFVLTVLTALRRRLIGARDLIIDSAPILAWRRADPDAAIGHAPAQHPRPLLRVYRVHTLICRGSGLPLFFLLSPANVHDAPLLNPSWRGLCNCIRSVRTLFAWTLPIGV</sequence>
<protein>
    <submittedName>
        <fullName evidence="1">Uncharacterized protein</fullName>
    </submittedName>
</protein>
<name>A0A402AC66_9CHLR</name>
<comment type="caution">
    <text evidence="1">The sequence shown here is derived from an EMBL/GenBank/DDBJ whole genome shotgun (WGS) entry which is preliminary data.</text>
</comment>
<dbReference type="Proteomes" id="UP000287188">
    <property type="component" value="Unassembled WGS sequence"/>
</dbReference>
<evidence type="ECO:0000313" key="1">
    <source>
        <dbReference type="EMBL" id="GCE16685.1"/>
    </source>
</evidence>
<reference evidence="2" key="1">
    <citation type="submission" date="2018-12" db="EMBL/GenBank/DDBJ databases">
        <title>Tengunoibacter tsumagoiensis gen. nov., sp. nov., Dictyobacter kobayashii sp. nov., D. alpinus sp. nov., and D. joshuensis sp. nov. and description of Dictyobacteraceae fam. nov. within the order Ktedonobacterales isolated from Tengu-no-mugimeshi.</title>
        <authorList>
            <person name="Wang C.M."/>
            <person name="Zheng Y."/>
            <person name="Sakai Y."/>
            <person name="Toyoda A."/>
            <person name="Minakuchi Y."/>
            <person name="Abe K."/>
            <person name="Yokota A."/>
            <person name="Yabe S."/>
        </authorList>
    </citation>
    <scope>NUCLEOTIDE SEQUENCE [LARGE SCALE GENOMIC DNA]</scope>
    <source>
        <strain evidence="2">Uno11</strain>
    </source>
</reference>